<geneLocation type="plasmid" evidence="1">
    <name>pBS1141</name>
</geneLocation>
<organism evidence="1">
    <name type="scientific">Pseudomonas putida</name>
    <name type="common">Arthrobacter siderocapsulatus</name>
    <dbReference type="NCBI Taxonomy" id="303"/>
    <lineage>
        <taxon>Bacteria</taxon>
        <taxon>Pseudomonadati</taxon>
        <taxon>Pseudomonadota</taxon>
        <taxon>Gammaproteobacteria</taxon>
        <taxon>Pseudomonadales</taxon>
        <taxon>Pseudomonadaceae</taxon>
        <taxon>Pseudomonas</taxon>
    </lineage>
</organism>
<accession>A0A6C0L382</accession>
<protein>
    <submittedName>
        <fullName evidence="1">Uncharacterized protein</fullName>
    </submittedName>
</protein>
<name>A0A6C0L382_PSEPU</name>
<evidence type="ECO:0000313" key="1">
    <source>
        <dbReference type="EMBL" id="QHU24935.1"/>
    </source>
</evidence>
<keyword evidence="1" id="KW-0614">Plasmid</keyword>
<dbReference type="EMBL" id="MN442422">
    <property type="protein sequence ID" value="QHU24935.1"/>
    <property type="molecule type" value="Genomic_DNA"/>
</dbReference>
<sequence>MTESIDCLLYQLLICCVVPDIAHYNLECVLELFAKKRLLLLVSYESGYVITGRLKGPNQFETDS</sequence>
<proteinExistence type="predicted"/>
<dbReference type="AlphaFoldDB" id="A0A6C0L382"/>
<reference evidence="1" key="1">
    <citation type="submission" date="2019-09" db="EMBL/GenBank/DDBJ databases">
        <authorList>
            <person name="Pozdnyakova-Filatova I."/>
            <person name="Zakharova M."/>
            <person name="Puntus I."/>
            <person name="Funtikova T."/>
            <person name="Valentovich L."/>
            <person name="Filonov A."/>
        </authorList>
    </citation>
    <scope>NUCLEOTIDE SEQUENCE</scope>
    <source>
        <strain evidence="1">BS3701</strain>
        <plasmid evidence="1">pBS1141</plasmid>
    </source>
</reference>